<protein>
    <submittedName>
        <fullName evidence="1">Uncharacterized protein</fullName>
    </submittedName>
</protein>
<dbReference type="AlphaFoldDB" id="A0A6V7UFB4"/>
<evidence type="ECO:0000313" key="1">
    <source>
        <dbReference type="EMBL" id="CAD2154551.1"/>
    </source>
</evidence>
<evidence type="ECO:0000313" key="2">
    <source>
        <dbReference type="Proteomes" id="UP000580250"/>
    </source>
</evidence>
<gene>
    <name evidence="1" type="ORF">MENT_LOCUS11534</name>
</gene>
<sequence>MLTPNDPVFNYYNTTGTLYILTAKYGSIAFLSFIAFLLNSFMVYTTWKNKFVYLLFKLTFGGIK</sequence>
<proteinExistence type="predicted"/>
<dbReference type="EMBL" id="CAJEWN010000056">
    <property type="protein sequence ID" value="CAD2154551.1"/>
    <property type="molecule type" value="Genomic_DNA"/>
</dbReference>
<comment type="caution">
    <text evidence="1">The sequence shown here is derived from an EMBL/GenBank/DDBJ whole genome shotgun (WGS) entry which is preliminary data.</text>
</comment>
<accession>A0A6V7UFB4</accession>
<name>A0A6V7UFB4_MELEN</name>
<dbReference type="Proteomes" id="UP000580250">
    <property type="component" value="Unassembled WGS sequence"/>
</dbReference>
<organism evidence="1 2">
    <name type="scientific">Meloidogyne enterolobii</name>
    <name type="common">Root-knot nematode worm</name>
    <name type="synonym">Meloidogyne mayaguensis</name>
    <dbReference type="NCBI Taxonomy" id="390850"/>
    <lineage>
        <taxon>Eukaryota</taxon>
        <taxon>Metazoa</taxon>
        <taxon>Ecdysozoa</taxon>
        <taxon>Nematoda</taxon>
        <taxon>Chromadorea</taxon>
        <taxon>Rhabditida</taxon>
        <taxon>Tylenchina</taxon>
        <taxon>Tylenchomorpha</taxon>
        <taxon>Tylenchoidea</taxon>
        <taxon>Meloidogynidae</taxon>
        <taxon>Meloidogyninae</taxon>
        <taxon>Meloidogyne</taxon>
    </lineage>
</organism>
<reference evidence="1 2" key="1">
    <citation type="submission" date="2020-08" db="EMBL/GenBank/DDBJ databases">
        <authorList>
            <person name="Koutsovoulos G."/>
            <person name="Danchin GJ E."/>
        </authorList>
    </citation>
    <scope>NUCLEOTIDE SEQUENCE [LARGE SCALE GENOMIC DNA]</scope>
</reference>